<keyword evidence="2 4" id="KW-0802">TPR repeat</keyword>
<feature type="repeat" description="TPR" evidence="4">
    <location>
        <begin position="248"/>
        <end position="281"/>
    </location>
</feature>
<dbReference type="SUPFAM" id="SSF48452">
    <property type="entry name" value="TPR-like"/>
    <property type="match status" value="1"/>
</dbReference>
<protein>
    <submittedName>
        <fullName evidence="6">Interferon-induced protein with tetratricopeptide repeats 5</fullName>
    </submittedName>
</protein>
<dbReference type="PANTHER" id="PTHR10271">
    <property type="entry name" value="INTERFERON-INDUCED PROTEIN WITH TETRATRICOPEPTIDE REPEATS"/>
    <property type="match status" value="1"/>
</dbReference>
<dbReference type="PANTHER" id="PTHR10271:SF35">
    <property type="entry name" value="INTERFERON INDUCED PROTEIN WITH TETRATRICOPEPTIDE REPEATS 5"/>
    <property type="match status" value="1"/>
</dbReference>
<evidence type="ECO:0000313" key="6">
    <source>
        <dbReference type="RefSeq" id="XP_018082996.1"/>
    </source>
</evidence>
<dbReference type="PROSITE" id="PS50005">
    <property type="entry name" value="TPR"/>
    <property type="match status" value="2"/>
</dbReference>
<dbReference type="GeneID" id="108697459"/>
<organism evidence="5 6">
    <name type="scientific">Xenopus laevis</name>
    <name type="common">African clawed frog</name>
    <dbReference type="NCBI Taxonomy" id="8355"/>
    <lineage>
        <taxon>Eukaryota</taxon>
        <taxon>Metazoa</taxon>
        <taxon>Chordata</taxon>
        <taxon>Craniata</taxon>
        <taxon>Vertebrata</taxon>
        <taxon>Euteleostomi</taxon>
        <taxon>Amphibia</taxon>
        <taxon>Batrachia</taxon>
        <taxon>Anura</taxon>
        <taxon>Pipoidea</taxon>
        <taxon>Pipidae</taxon>
        <taxon>Xenopodinae</taxon>
        <taxon>Xenopus</taxon>
        <taxon>Xenopus</taxon>
    </lineage>
</organism>
<evidence type="ECO:0000256" key="1">
    <source>
        <dbReference type="ARBA" id="ARBA00022737"/>
    </source>
</evidence>
<keyword evidence="5" id="KW-1185">Reference proteome</keyword>
<dbReference type="Gene3D" id="1.25.40.10">
    <property type="entry name" value="Tetratricopeptide repeat domain"/>
    <property type="match status" value="3"/>
</dbReference>
<proteinExistence type="inferred from homology"/>
<dbReference type="OrthoDB" id="10043504at2759"/>
<keyword evidence="1" id="KW-0677">Repeat</keyword>
<dbReference type="Pfam" id="PF13181">
    <property type="entry name" value="TPR_8"/>
    <property type="match status" value="4"/>
</dbReference>
<evidence type="ECO:0000256" key="2">
    <source>
        <dbReference type="ARBA" id="ARBA00022803"/>
    </source>
</evidence>
<dbReference type="InterPro" id="IPR011990">
    <property type="entry name" value="TPR-like_helical_dom_sf"/>
</dbReference>
<reference evidence="6" key="1">
    <citation type="submission" date="2025-08" db="UniProtKB">
        <authorList>
            <consortium name="RefSeq"/>
        </authorList>
    </citation>
    <scope>IDENTIFICATION</scope>
    <source>
        <strain evidence="6">J_2021</strain>
        <tissue evidence="6">Erythrocytes</tissue>
    </source>
</reference>
<dbReference type="FunFam" id="1.25.40.10:FF:000032">
    <property type="entry name" value="Interferon-induced protein with tetratricopeptide repeats 5"/>
    <property type="match status" value="1"/>
</dbReference>
<comment type="similarity">
    <text evidence="3">Belongs to the IFIT family.</text>
</comment>
<name>A0A8J0TES6_XENLA</name>
<gene>
    <name evidence="6" type="primary">LOC108697459</name>
</gene>
<evidence type="ECO:0000256" key="4">
    <source>
        <dbReference type="PROSITE-ProRule" id="PRU00339"/>
    </source>
</evidence>
<dbReference type="GO" id="GO:0005829">
    <property type="term" value="C:cytosol"/>
    <property type="evidence" value="ECO:0000318"/>
    <property type="project" value="GO_Central"/>
</dbReference>
<evidence type="ECO:0000313" key="5">
    <source>
        <dbReference type="Proteomes" id="UP000186698"/>
    </source>
</evidence>
<evidence type="ECO:0000256" key="3">
    <source>
        <dbReference type="ARBA" id="ARBA00038336"/>
    </source>
</evidence>
<dbReference type="KEGG" id="xla:108697459"/>
<sequence length="480" mass="56372">MSESQDTLKSRLEELKCHFTWGLQEKDFEIKELEERLKIQLVYLNKNLKGRLYNLLAYINHLKNNYTEAIANLQKAEDILQESNVSETDMKYLLTFSNYAWVYYCLNNSERSKLFIDKINTIHTQSKELKDLVQSETYGEEGWALLKCCGQYLGKAKDCFEKALKGNPDDPEWNTEMATVVYRLEGFRGRECTDLKCLSFQLLERAVKLDPKNSVIKVLLALKLQELKKHEDAMKHIKGALELTPDLPYMLRYVAKFYRRAGKFEEAIKLLKKAVNITPTSGFLHYQLGLCYRQMLIHKKKTGRGNYRGPHMQEIRDLTEKAIFNFEMVLEVKRTCLHVHFDLADMYSRSDQHKKAEETYKKATELTTIPEYEQQQAHLHYGTFLEKWKKSENEAVEQYKEGLRIPEQNKHREECETSLRRIANHRVERNPRDASGLALLGFISKENQDKSNAMKWYEKALKSDPSNDEYLSVLFDLKLK</sequence>
<dbReference type="RefSeq" id="XP_018082996.1">
    <property type="nucleotide sequence ID" value="XM_018227507.2"/>
</dbReference>
<dbReference type="InterPro" id="IPR019734">
    <property type="entry name" value="TPR_rpt"/>
</dbReference>
<dbReference type="AlphaFoldDB" id="A0A8J0TES6"/>
<dbReference type="SMART" id="SM00028">
    <property type="entry name" value="TPR"/>
    <property type="match status" value="5"/>
</dbReference>
<dbReference type="Proteomes" id="UP000186698">
    <property type="component" value="Chromosome 7S"/>
</dbReference>
<accession>A0A8J0TES6</accession>
<feature type="repeat" description="TPR" evidence="4">
    <location>
        <begin position="434"/>
        <end position="467"/>
    </location>
</feature>
<dbReference type="GO" id="GO:0051607">
    <property type="term" value="P:defense response to virus"/>
    <property type="evidence" value="ECO:0000318"/>
    <property type="project" value="GO_Central"/>
</dbReference>